<reference evidence="2 3" key="1">
    <citation type="submission" date="2024-01" db="EMBL/GenBank/DDBJ databases">
        <title>Genome assemblies of Stephania.</title>
        <authorList>
            <person name="Yang L."/>
        </authorList>
    </citation>
    <scope>NUCLEOTIDE SEQUENCE [LARGE SCALE GENOMIC DNA]</scope>
    <source>
        <strain evidence="2">YNDBR</strain>
        <tissue evidence="2">Leaf</tissue>
    </source>
</reference>
<evidence type="ECO:0000313" key="3">
    <source>
        <dbReference type="Proteomes" id="UP001420932"/>
    </source>
</evidence>
<accession>A0AAP0NVZ6</accession>
<keyword evidence="3" id="KW-1185">Reference proteome</keyword>
<evidence type="ECO:0000256" key="1">
    <source>
        <dbReference type="SAM" id="MobiDB-lite"/>
    </source>
</evidence>
<comment type="caution">
    <text evidence="2">The sequence shown here is derived from an EMBL/GenBank/DDBJ whole genome shotgun (WGS) entry which is preliminary data.</text>
</comment>
<sequence length="83" mass="8787">MGAGNPYEEWGFPAKGTGMGNLNGYKDGDGEEIGSRHGDGDGEENIPTRIPMGISHWVSLRGIPVWLLALPVAVAELARLAGR</sequence>
<dbReference type="EMBL" id="JBBNAF010000008">
    <property type="protein sequence ID" value="KAK9120609.1"/>
    <property type="molecule type" value="Genomic_DNA"/>
</dbReference>
<dbReference type="Proteomes" id="UP001420932">
    <property type="component" value="Unassembled WGS sequence"/>
</dbReference>
<evidence type="ECO:0000313" key="2">
    <source>
        <dbReference type="EMBL" id="KAK9120609.1"/>
    </source>
</evidence>
<proteinExistence type="predicted"/>
<gene>
    <name evidence="2" type="ORF">Syun_018226</name>
</gene>
<feature type="region of interest" description="Disordered" evidence="1">
    <location>
        <begin position="21"/>
        <end position="47"/>
    </location>
</feature>
<dbReference type="AlphaFoldDB" id="A0AAP0NVZ6"/>
<protein>
    <submittedName>
        <fullName evidence="2">Uncharacterized protein</fullName>
    </submittedName>
</protein>
<organism evidence="2 3">
    <name type="scientific">Stephania yunnanensis</name>
    <dbReference type="NCBI Taxonomy" id="152371"/>
    <lineage>
        <taxon>Eukaryota</taxon>
        <taxon>Viridiplantae</taxon>
        <taxon>Streptophyta</taxon>
        <taxon>Embryophyta</taxon>
        <taxon>Tracheophyta</taxon>
        <taxon>Spermatophyta</taxon>
        <taxon>Magnoliopsida</taxon>
        <taxon>Ranunculales</taxon>
        <taxon>Menispermaceae</taxon>
        <taxon>Menispermoideae</taxon>
        <taxon>Cissampelideae</taxon>
        <taxon>Stephania</taxon>
    </lineage>
</organism>
<name>A0AAP0NVZ6_9MAGN</name>